<comment type="caution">
    <text evidence="3">The sequence shown here is derived from an EMBL/GenBank/DDBJ whole genome shotgun (WGS) entry which is preliminary data.</text>
</comment>
<evidence type="ECO:0008006" key="5">
    <source>
        <dbReference type="Google" id="ProtNLM"/>
    </source>
</evidence>
<dbReference type="EMBL" id="LEOY01000002">
    <property type="protein sequence ID" value="RBR31704.1"/>
    <property type="molecule type" value="Genomic_DNA"/>
</dbReference>
<dbReference type="Gene3D" id="3.90.220.20">
    <property type="entry name" value="DNA methylase specificity domains"/>
    <property type="match status" value="1"/>
</dbReference>
<dbReference type="GO" id="GO:0009307">
    <property type="term" value="P:DNA restriction-modification system"/>
    <property type="evidence" value="ECO:0007669"/>
    <property type="project" value="UniProtKB-KW"/>
</dbReference>
<keyword evidence="1" id="KW-0680">Restriction system</keyword>
<accession>A0A366SIQ2</accession>
<dbReference type="GO" id="GO:0003677">
    <property type="term" value="F:DNA binding"/>
    <property type="evidence" value="ECO:0007669"/>
    <property type="project" value="UniProtKB-KW"/>
</dbReference>
<gene>
    <name evidence="3" type="ORF">EB18_00127</name>
</gene>
<sequence length="187" mass="21452">MIPLIEIVHLTQGMNTSRISSDVDKLYDQKSFEIDAMSATMPNELLFDKENADLYVKPGDVVINNMNQRAAIVSSENQGKLLTGNFFKVDFLNHAIDKSYFVYLYNENKEVLKEKNKQLQGTTVVQKLTKSGLNSLLLPMVSLEKQQEIGQIYLKLQQLKKKMYQQIDNLDQFTIQILEGKINSENK</sequence>
<organism evidence="3 4">
    <name type="scientific">Enterococcus cecorum</name>
    <dbReference type="NCBI Taxonomy" id="44008"/>
    <lineage>
        <taxon>Bacteria</taxon>
        <taxon>Bacillati</taxon>
        <taxon>Bacillota</taxon>
        <taxon>Bacilli</taxon>
        <taxon>Lactobacillales</taxon>
        <taxon>Enterococcaceae</taxon>
        <taxon>Enterococcus</taxon>
    </lineage>
</organism>
<dbReference type="AlphaFoldDB" id="A0A366SIQ2"/>
<evidence type="ECO:0000313" key="4">
    <source>
        <dbReference type="Proteomes" id="UP000252800"/>
    </source>
</evidence>
<dbReference type="Proteomes" id="UP000252800">
    <property type="component" value="Unassembled WGS sequence"/>
</dbReference>
<evidence type="ECO:0000256" key="1">
    <source>
        <dbReference type="ARBA" id="ARBA00022747"/>
    </source>
</evidence>
<dbReference type="InterPro" id="IPR044946">
    <property type="entry name" value="Restrct_endonuc_typeI_TRD_sf"/>
</dbReference>
<proteinExistence type="predicted"/>
<dbReference type="RefSeq" id="WP_162781836.1">
    <property type="nucleotide sequence ID" value="NZ_KZ845739.1"/>
</dbReference>
<reference evidence="3 4" key="1">
    <citation type="submission" date="2015-06" db="EMBL/GenBank/DDBJ databases">
        <title>The Genome Sequence of Enterococcus cecorum 170AEA1.</title>
        <authorList>
            <consortium name="The Broad Institute Genomics Platform"/>
            <consortium name="The Broad Institute Genome Sequencing Center for Infectious Disease"/>
            <person name="Earl A.M."/>
            <person name="Van Tyne D."/>
            <person name="Lebreton F."/>
            <person name="Saavedra J.T."/>
            <person name="Gilmore M.S."/>
            <person name="Manson McGuire A."/>
            <person name="Clock S."/>
            <person name="Crupain M."/>
            <person name="Rangan U."/>
            <person name="Young S."/>
            <person name="Abouelleil A."/>
            <person name="Cao P."/>
            <person name="Chapman S.B."/>
            <person name="Griggs A."/>
            <person name="Priest M."/>
            <person name="Shea T."/>
            <person name="Wortman J."/>
            <person name="Nusbaum C."/>
            <person name="Birren B."/>
        </authorList>
    </citation>
    <scope>NUCLEOTIDE SEQUENCE [LARGE SCALE GENOMIC DNA]</scope>
    <source>
        <strain evidence="3 4">170AEA1</strain>
    </source>
</reference>
<name>A0A366SIQ2_9ENTE</name>
<evidence type="ECO:0000256" key="2">
    <source>
        <dbReference type="ARBA" id="ARBA00023125"/>
    </source>
</evidence>
<keyword evidence="2" id="KW-0238">DNA-binding</keyword>
<protein>
    <recommendedName>
        <fullName evidence="5">Type I restriction modification DNA specificity domain-containing protein</fullName>
    </recommendedName>
</protein>
<evidence type="ECO:0000313" key="3">
    <source>
        <dbReference type="EMBL" id="RBR31704.1"/>
    </source>
</evidence>
<dbReference type="SUPFAM" id="SSF116734">
    <property type="entry name" value="DNA methylase specificity domain"/>
    <property type="match status" value="1"/>
</dbReference>